<evidence type="ECO:0000256" key="1">
    <source>
        <dbReference type="SAM" id="MobiDB-lite"/>
    </source>
</evidence>
<name>A0A4C1SMR4_EUMVA</name>
<proteinExistence type="predicted"/>
<reference evidence="2 3" key="1">
    <citation type="journal article" date="2019" name="Commun. Biol.">
        <title>The bagworm genome reveals a unique fibroin gene that provides high tensile strength.</title>
        <authorList>
            <person name="Kono N."/>
            <person name="Nakamura H."/>
            <person name="Ohtoshi R."/>
            <person name="Tomita M."/>
            <person name="Numata K."/>
            <person name="Arakawa K."/>
        </authorList>
    </citation>
    <scope>NUCLEOTIDE SEQUENCE [LARGE SCALE GENOMIC DNA]</scope>
</reference>
<gene>
    <name evidence="2" type="ORF">EVAR_100031_1</name>
</gene>
<dbReference type="Proteomes" id="UP000299102">
    <property type="component" value="Unassembled WGS sequence"/>
</dbReference>
<dbReference type="EMBL" id="BGZK01003631">
    <property type="protein sequence ID" value="GBP03206.1"/>
    <property type="molecule type" value="Genomic_DNA"/>
</dbReference>
<keyword evidence="3" id="KW-1185">Reference proteome</keyword>
<feature type="region of interest" description="Disordered" evidence="1">
    <location>
        <begin position="65"/>
        <end position="91"/>
    </location>
</feature>
<dbReference type="AlphaFoldDB" id="A0A4C1SMR4"/>
<sequence>MLSVSKAVTASDRTVANGPRSSLGQRESIYKITSEQSRTSGALKLTEQCFTYWIGNGCRRLRTAAVTSRPPAPHKSRPSTRQGAGAGGAGVARSALTSYLERN</sequence>
<evidence type="ECO:0000313" key="3">
    <source>
        <dbReference type="Proteomes" id="UP000299102"/>
    </source>
</evidence>
<organism evidence="2 3">
    <name type="scientific">Eumeta variegata</name>
    <name type="common">Bagworm moth</name>
    <name type="synonym">Eumeta japonica</name>
    <dbReference type="NCBI Taxonomy" id="151549"/>
    <lineage>
        <taxon>Eukaryota</taxon>
        <taxon>Metazoa</taxon>
        <taxon>Ecdysozoa</taxon>
        <taxon>Arthropoda</taxon>
        <taxon>Hexapoda</taxon>
        <taxon>Insecta</taxon>
        <taxon>Pterygota</taxon>
        <taxon>Neoptera</taxon>
        <taxon>Endopterygota</taxon>
        <taxon>Lepidoptera</taxon>
        <taxon>Glossata</taxon>
        <taxon>Ditrysia</taxon>
        <taxon>Tineoidea</taxon>
        <taxon>Psychidae</taxon>
        <taxon>Oiketicinae</taxon>
        <taxon>Eumeta</taxon>
    </lineage>
</organism>
<protein>
    <submittedName>
        <fullName evidence="2">Uncharacterized protein</fullName>
    </submittedName>
</protein>
<evidence type="ECO:0000313" key="2">
    <source>
        <dbReference type="EMBL" id="GBP03206.1"/>
    </source>
</evidence>
<accession>A0A4C1SMR4</accession>
<feature type="region of interest" description="Disordered" evidence="1">
    <location>
        <begin position="1"/>
        <end position="24"/>
    </location>
</feature>
<comment type="caution">
    <text evidence="2">The sequence shown here is derived from an EMBL/GenBank/DDBJ whole genome shotgun (WGS) entry which is preliminary data.</text>
</comment>